<evidence type="ECO:0000313" key="2">
    <source>
        <dbReference type="EMBL" id="GIQ80865.1"/>
    </source>
</evidence>
<dbReference type="Gene3D" id="2.120.10.80">
    <property type="entry name" value="Kelch-type beta propeller"/>
    <property type="match status" value="1"/>
</dbReference>
<dbReference type="Proteomes" id="UP000265618">
    <property type="component" value="Unassembled WGS sequence"/>
</dbReference>
<evidence type="ECO:0000256" key="1">
    <source>
        <dbReference type="SAM" id="MobiDB-lite"/>
    </source>
</evidence>
<dbReference type="EMBL" id="BDIP01000257">
    <property type="protein sequence ID" value="GIQ80865.1"/>
    <property type="molecule type" value="Genomic_DNA"/>
</dbReference>
<dbReference type="InterPro" id="IPR015915">
    <property type="entry name" value="Kelch-typ_b-propeller"/>
</dbReference>
<evidence type="ECO:0000313" key="3">
    <source>
        <dbReference type="Proteomes" id="UP000265618"/>
    </source>
</evidence>
<gene>
    <name evidence="2" type="ORF">KIPB_001735</name>
</gene>
<reference evidence="2 3" key="1">
    <citation type="journal article" date="2018" name="PLoS ONE">
        <title>The draft genome of Kipferlia bialata reveals reductive genome evolution in fornicate parasites.</title>
        <authorList>
            <person name="Tanifuji G."/>
            <person name="Takabayashi S."/>
            <person name="Kume K."/>
            <person name="Takagi M."/>
            <person name="Nakayama T."/>
            <person name="Kamikawa R."/>
            <person name="Inagaki Y."/>
            <person name="Hashimoto T."/>
        </authorList>
    </citation>
    <scope>NUCLEOTIDE SEQUENCE [LARGE SCALE GENOMIC DNA]</scope>
    <source>
        <strain evidence="2">NY0173</strain>
    </source>
</reference>
<dbReference type="AlphaFoldDB" id="A0A9K3GFP2"/>
<comment type="caution">
    <text evidence="2">The sequence shown here is derived from an EMBL/GenBank/DDBJ whole genome shotgun (WGS) entry which is preliminary data.</text>
</comment>
<dbReference type="SUPFAM" id="SSF50965">
    <property type="entry name" value="Galactose oxidase, central domain"/>
    <property type="match status" value="1"/>
</dbReference>
<protein>
    <submittedName>
        <fullName evidence="2">Uncharacterized protein</fullName>
    </submittedName>
</protein>
<dbReference type="InterPro" id="IPR011043">
    <property type="entry name" value="Gal_Oxase/kelch_b-propeller"/>
</dbReference>
<feature type="region of interest" description="Disordered" evidence="1">
    <location>
        <begin position="338"/>
        <end position="358"/>
    </location>
</feature>
<keyword evidence="3" id="KW-1185">Reference proteome</keyword>
<organism evidence="2 3">
    <name type="scientific">Kipferlia bialata</name>
    <dbReference type="NCBI Taxonomy" id="797122"/>
    <lineage>
        <taxon>Eukaryota</taxon>
        <taxon>Metamonada</taxon>
        <taxon>Carpediemonas-like organisms</taxon>
        <taxon>Kipferlia</taxon>
    </lineage>
</organism>
<name>A0A9K3GFP2_9EUKA</name>
<accession>A0A9K3GFP2</accession>
<proteinExistence type="predicted"/>
<sequence length="358" mass="40785">MQGVPWYTDCTKLPGLCSDYNHSDLSFAPIGDRRLLATFRSHEDEEQTDGPGWRECLILSVSPDKTITSHTVNGPHSLNNAEDIRLIRLSDYVAALGQRYDRVTETWSMGMALFSIATETWEHVPMCVCCGPSARYRYVTFALGETLVVCGGDLRSTNTTGNDTWEWSLETRKWTRTEDAPLTGVSTSDEGTVVEDTFRMYFGKLFHMEYCDGKWKWEIHQWNHFDDDTHGGGYYSRVGVPLLRNMELTITKLGTDDHPDDPPPKCWVRDYVSQDLVPLEPLPLTPEDMDDHQIMTVVMLDATTLLVSEPDFTLLVDIDPHLLGPECHTSMVGTGFWEETEEEEEEDWESSYEESESD</sequence>